<dbReference type="InterPro" id="IPR000427">
    <property type="entry name" value="Papillomavirus_E2_C"/>
</dbReference>
<evidence type="ECO:0000259" key="15">
    <source>
        <dbReference type="Pfam" id="PF00511"/>
    </source>
</evidence>
<feature type="domain" description="Papillomavirus E2 N-terminal" evidence="14">
    <location>
        <begin position="1"/>
        <end position="198"/>
    </location>
</feature>
<comment type="similarity">
    <text evidence="12">Belongs to the papillomaviridae E2 protein family.</text>
</comment>
<evidence type="ECO:0000256" key="6">
    <source>
        <dbReference type="ARBA" id="ARBA00022562"/>
    </source>
</evidence>
<evidence type="ECO:0000256" key="7">
    <source>
        <dbReference type="ARBA" id="ARBA00022705"/>
    </source>
</evidence>
<dbReference type="InterPro" id="IPR042504">
    <property type="entry name" value="Regulatory_protein_E2_N_2"/>
</dbReference>
<dbReference type="Proteomes" id="UP000157092">
    <property type="component" value="Segment"/>
</dbReference>
<feature type="compositionally biased region" description="Low complexity" evidence="13">
    <location>
        <begin position="285"/>
        <end position="297"/>
    </location>
</feature>
<accession>C4PUF0</accession>
<dbReference type="InterPro" id="IPR012677">
    <property type="entry name" value="Nucleotide-bd_a/b_plait_sf"/>
</dbReference>
<evidence type="ECO:0000256" key="11">
    <source>
        <dbReference type="ARBA" id="ARBA00023163"/>
    </source>
</evidence>
<keyword evidence="8 12" id="KW-0805">Transcription regulation</keyword>
<evidence type="ECO:0000256" key="5">
    <source>
        <dbReference type="ARBA" id="ARBA00022553"/>
    </source>
</evidence>
<dbReference type="EMBL" id="FM955841">
    <property type="protein sequence ID" value="CAW42264.1"/>
    <property type="molecule type" value="Genomic_DNA"/>
</dbReference>
<dbReference type="SUPFAM" id="SSF54957">
    <property type="entry name" value="Viral DNA-binding domain"/>
    <property type="match status" value="1"/>
</dbReference>
<name>C4PUF0_9PAPI</name>
<keyword evidence="7 12" id="KW-0235">DNA replication</keyword>
<dbReference type="Pfam" id="PF00511">
    <property type="entry name" value="PPV_E2_C"/>
    <property type="match status" value="1"/>
</dbReference>
<keyword evidence="9 12" id="KW-0238">DNA-binding</keyword>
<dbReference type="GO" id="GO:0006275">
    <property type="term" value="P:regulation of DNA replication"/>
    <property type="evidence" value="ECO:0007669"/>
    <property type="project" value="UniProtKB-UniRule"/>
</dbReference>
<keyword evidence="5 12" id="KW-0597">Phosphoprotein</keyword>
<dbReference type="GO" id="GO:0003700">
    <property type="term" value="F:DNA-binding transcription factor activity"/>
    <property type="evidence" value="ECO:0007669"/>
    <property type="project" value="UniProtKB-UniRule"/>
</dbReference>
<dbReference type="InterPro" id="IPR035975">
    <property type="entry name" value="E2/EBNA1_C_sf"/>
</dbReference>
<evidence type="ECO:0000256" key="9">
    <source>
        <dbReference type="ARBA" id="ARBA00023125"/>
    </source>
</evidence>
<dbReference type="GO" id="GO:0000166">
    <property type="term" value="F:nucleotide binding"/>
    <property type="evidence" value="ECO:0007669"/>
    <property type="project" value="UniProtKB-UniRule"/>
</dbReference>
<comment type="subunit">
    <text evidence="12">Binds DNA as homodimer. Interacts with protein E1; this interaction greatly increases E1 DNA-binding activity. Interacts with protein L1; this interaction enhances E2-dependent replication and transcription activation. Interacts with protein L2; this interaction inhibits E2 transcriptional activity but not DNA replication function E2. Interacts with protein E7; this interaction inhibits E7 oncogenic activity. Interacts with host TAF1; this interaction modulates E2-dependent transcriptional regulation. Interacts with host BRD4; this interaction mediates E2 transcriptional activation function. Additionally, the interaction with host BRD4 on mitotic chromosomes mediates tethering of the viral genome. Interacts with host TOPBP1; this interaction is required for optimal viral DNA replication.</text>
</comment>
<keyword evidence="4 12" id="KW-0244">Early protein</keyword>
<dbReference type="InterPro" id="IPR033668">
    <property type="entry name" value="Reg_prot_E2"/>
</dbReference>
<evidence type="ECO:0000313" key="17">
    <source>
        <dbReference type="Proteomes" id="UP000157092"/>
    </source>
</evidence>
<feature type="compositionally biased region" description="Basic and acidic residues" evidence="13">
    <location>
        <begin position="345"/>
        <end position="355"/>
    </location>
</feature>
<keyword evidence="11 12" id="KW-0804">Transcription</keyword>
<evidence type="ECO:0000256" key="3">
    <source>
        <dbReference type="ARBA" id="ARBA00022491"/>
    </source>
</evidence>
<feature type="compositionally biased region" description="Basic residues" evidence="13">
    <location>
        <begin position="241"/>
        <end position="250"/>
    </location>
</feature>
<comment type="PTM">
    <text evidence="12">Phosphorylated.</text>
</comment>
<dbReference type="HAMAP" id="MF_04001">
    <property type="entry name" value="PPV_E2"/>
    <property type="match status" value="1"/>
</dbReference>
<evidence type="ECO:0000256" key="13">
    <source>
        <dbReference type="SAM" id="MobiDB-lite"/>
    </source>
</evidence>
<keyword evidence="3 12" id="KW-0678">Repressor</keyword>
<feature type="domain" description="Papillomavirus E2 C-terminal" evidence="15">
    <location>
        <begin position="422"/>
        <end position="501"/>
    </location>
</feature>
<organism evidence="16 17">
    <name type="scientific">Human papillomavirus 105</name>
    <dbReference type="NCBI Taxonomy" id="587350"/>
    <lineage>
        <taxon>Viruses</taxon>
        <taxon>Monodnaviria</taxon>
        <taxon>Shotokuvirae</taxon>
        <taxon>Cossaviricota</taxon>
        <taxon>Papovaviricetes</taxon>
        <taxon>Zurhausenvirales</taxon>
        <taxon>Papillomaviridae</taxon>
        <taxon>Firstpapillomavirinae</taxon>
        <taxon>Betapapillomavirus</taxon>
        <taxon>Betapapillomavirus 1</taxon>
    </lineage>
</organism>
<dbReference type="GO" id="GO:0042025">
    <property type="term" value="C:host cell nucleus"/>
    <property type="evidence" value="ECO:0007669"/>
    <property type="project" value="UniProtKB-SubCell"/>
</dbReference>
<sequence>MENLSERFNVLQDQLMNIYEAAEQTLEAQITHWTLLRKEAVLLHFARQKGVTRLGYQPVPPLAVTEAKAKEAIGMMLQLQSLQKSEYASETWTLVDTSTETFRSAPENHFKKGPVSVEVIYDKDPENANAYTMWNYVYYMDSDDVWHKTTSGVNQTGIYYMHGNFKHYYVVFADDASRYSATGQWEVKVNKETVFAPVTSSTPPGSPGQTDTNASSTTPTTTSDSASRHQQPQQTEAKGRQYGRRPSSRTRRQETQQRRRRSRSRYRSRSRSRSRSRAKSQAGLRAIRATSISRSRSPSVTQTGSGSGLGPDLDPEPDSQPPLGEGEVEGHPGGAPNHPPPLPENGKKTEGRGEEGATGGAGDVGEDHLPPPPTPTPTKRRRTESVRVRGVSPDEVGKSLHTVSARNRGELGRLLEEALDPPVILCRGEANTLKCFRNRAKKKYEGLFRAFSTTWSWVAGDSIERLGRPRMLISFASDRQRKHFDVTVKYPKGVETSYGNLDSL</sequence>
<feature type="region of interest" description="DNA-binding domain" evidence="12">
    <location>
        <begin position="420"/>
        <end position="504"/>
    </location>
</feature>
<proteinExistence type="inferred from homology"/>
<dbReference type="GO" id="GO:0039693">
    <property type="term" value="P:viral DNA genome replication"/>
    <property type="evidence" value="ECO:0007669"/>
    <property type="project" value="UniProtKB-UniRule"/>
</dbReference>
<comment type="subcellular location">
    <subcellularLocation>
        <location evidence="1 12">Host nucleus</location>
    </subcellularLocation>
</comment>
<reference evidence="16 17" key="1">
    <citation type="journal article" date="2009" name="J. Gen. Virol.">
        <title>Characterization of seven novel human papillomavirus types isolated from cutaneous tissue, but also present in mucosal lesions.</title>
        <authorList>
            <person name="de Villiers E.M."/>
            <person name="Gunst K."/>
        </authorList>
    </citation>
    <scope>NUCLEOTIDE SEQUENCE [LARGE SCALE GENOMIC DNA]</scope>
    <source>
        <strain evidence="16">DL294</strain>
    </source>
</reference>
<evidence type="ECO:0000256" key="10">
    <source>
        <dbReference type="ARBA" id="ARBA00023159"/>
    </source>
</evidence>
<protein>
    <recommendedName>
        <fullName evidence="12">Regulatory protein E2</fullName>
    </recommendedName>
</protein>
<evidence type="ECO:0000256" key="8">
    <source>
        <dbReference type="ARBA" id="ARBA00023015"/>
    </source>
</evidence>
<comment type="function">
    <text evidence="12">Plays a role in the initiation of viral DNA replication. A dimer of E2 interacts with a dimer of E1 in order to improve specificity of E1 DNA binding activity. Once the complex recognizes and binds DNA at specific sites, the E2 dimer is removed from DNA. E2 also regulates viral transcription through binding to the E2RE response element (5'-ACCNNNNNNGGT-3') present in multiple copies in the regulatory regions of the viral genome. Activates or represses transcription depending on E2RE's position with regards to proximal promoter elements including the TATA-box. Repression occurs by sterically hindering the assembly of the transcription initiation complex.</text>
</comment>
<evidence type="ECO:0000256" key="4">
    <source>
        <dbReference type="ARBA" id="ARBA00022518"/>
    </source>
</evidence>
<feature type="region of interest" description="Disordered" evidence="13">
    <location>
        <begin position="196"/>
        <end position="390"/>
    </location>
</feature>
<keyword evidence="10 12" id="KW-0010">Activator</keyword>
<dbReference type="InterPro" id="IPR036050">
    <property type="entry name" value="Regulatory_protein_E2_N"/>
</dbReference>
<evidence type="ECO:0000256" key="2">
    <source>
        <dbReference type="ARBA" id="ARBA00007794"/>
    </source>
</evidence>
<dbReference type="GO" id="GO:0006351">
    <property type="term" value="P:DNA-templated transcription"/>
    <property type="evidence" value="ECO:0007669"/>
    <property type="project" value="UniProtKB-UniRule"/>
</dbReference>
<dbReference type="SUPFAM" id="SSF51332">
    <property type="entry name" value="E2 regulatory, transactivation domain"/>
    <property type="match status" value="1"/>
</dbReference>
<gene>
    <name evidence="12 16" type="primary">E2</name>
</gene>
<dbReference type="GO" id="GO:0003677">
    <property type="term" value="F:DNA binding"/>
    <property type="evidence" value="ECO:0007669"/>
    <property type="project" value="UniProtKB-UniRule"/>
</dbReference>
<evidence type="ECO:0000256" key="1">
    <source>
        <dbReference type="ARBA" id="ARBA00004147"/>
    </source>
</evidence>
<feature type="compositionally biased region" description="Low complexity" evidence="13">
    <location>
        <begin position="199"/>
        <end position="225"/>
    </location>
</feature>
<evidence type="ECO:0000259" key="14">
    <source>
        <dbReference type="Pfam" id="PF00508"/>
    </source>
</evidence>
<dbReference type="Gene3D" id="3.30.70.330">
    <property type="match status" value="1"/>
</dbReference>
<dbReference type="Pfam" id="PF00508">
    <property type="entry name" value="PPV_E2_N"/>
    <property type="match status" value="1"/>
</dbReference>
<evidence type="ECO:0000256" key="12">
    <source>
        <dbReference type="HAMAP-Rule" id="MF_04001"/>
    </source>
</evidence>
<dbReference type="InterPro" id="IPR042503">
    <property type="entry name" value="Regulatory_protein_E2_N_1"/>
</dbReference>
<evidence type="ECO:0000313" key="16">
    <source>
        <dbReference type="EMBL" id="CAW42264.1"/>
    </source>
</evidence>
<keyword evidence="6 12" id="KW-1048">Host nucleus</keyword>
<dbReference type="GO" id="GO:0006260">
    <property type="term" value="P:DNA replication"/>
    <property type="evidence" value="ECO:0007669"/>
    <property type="project" value="UniProtKB-KW"/>
</dbReference>
<comment type="similarity">
    <text evidence="2">Belongs to the papillomaviridae E8^E2C protein family.</text>
</comment>
<comment type="caution">
    <text evidence="12">Lacks conserved residue(s) required for the propagation of feature annotation.</text>
</comment>
<dbReference type="Gene3D" id="2.170.200.10">
    <property type="entry name" value="Papillomavirus E2 early protein domain"/>
    <property type="match status" value="1"/>
</dbReference>
<feature type="compositionally biased region" description="Basic residues" evidence="13">
    <location>
        <begin position="258"/>
        <end position="278"/>
    </location>
</feature>
<dbReference type="Gene3D" id="1.10.287.30">
    <property type="entry name" value="E2 (early) protein, N terminal domain, subdomain 1"/>
    <property type="match status" value="1"/>
</dbReference>
<dbReference type="InterPro" id="IPR001866">
    <property type="entry name" value="PPV_E2_N"/>
</dbReference>